<dbReference type="SUPFAM" id="SSF81345">
    <property type="entry name" value="ABC transporter involved in vitamin B12 uptake, BtuC"/>
    <property type="match status" value="1"/>
</dbReference>
<dbReference type="Gene3D" id="1.10.10.10">
    <property type="entry name" value="Winged helix-like DNA-binding domain superfamily/Winged helix DNA-binding domain"/>
    <property type="match status" value="1"/>
</dbReference>
<dbReference type="GO" id="GO:0043190">
    <property type="term" value="C:ATP-binding cassette (ABC) transporter complex"/>
    <property type="evidence" value="ECO:0007669"/>
    <property type="project" value="InterPro"/>
</dbReference>
<name>D2R7Y7_PIRSD</name>
<dbReference type="GO" id="GO:0010043">
    <property type="term" value="P:response to zinc ion"/>
    <property type="evidence" value="ECO:0007669"/>
    <property type="project" value="TreeGrafter"/>
</dbReference>
<feature type="transmembrane region" description="Helical" evidence="9">
    <location>
        <begin position="176"/>
        <end position="209"/>
    </location>
</feature>
<evidence type="ECO:0000256" key="4">
    <source>
        <dbReference type="ARBA" id="ARBA00022475"/>
    </source>
</evidence>
<evidence type="ECO:0000256" key="6">
    <source>
        <dbReference type="ARBA" id="ARBA00022989"/>
    </source>
</evidence>
<protein>
    <submittedName>
        <fullName evidence="10">ABC-3 protein</fullName>
    </submittedName>
</protein>
<comment type="similarity">
    <text evidence="2 8">Belongs to the ABC-3 integral membrane protein family.</text>
</comment>
<dbReference type="AlphaFoldDB" id="D2R7Y7"/>
<evidence type="ECO:0000313" key="10">
    <source>
        <dbReference type="EMBL" id="ADB19318.1"/>
    </source>
</evidence>
<sequence precursor="true">MFYYNTIVVLAGVGLLGAGSGLVGALGVLRRRSLLGDALAHASLPGICLGFLVAGSRNIPLMMLGALASGVLGIVAIGALSRYTRIREDSSIGIVLSVFFGLGVVMSQMIRNHTQHGSTAGLESYILGKTAGMTRGDVYGILAIAIACVVLVVLLHKELKLVAFDADFAKSLGWPVYAIDLALMTLIALAVVVGLHAVGVVLIAAMLIMPGVSSRFWTDRFSTLLLLSGILGLFIGVIGTMISAEYQLMPAGPLIVLTGSTVFMFSLLFGTRRGLIARGIAAYRYQQHYARRQLLVKLFDFLEKTNFQSTEISLDDLAIASQSTARSIRQARDQMVVAGLANFTASKKFELTTDGLVAARDAARDERLWFEYLVVYPELSSQVDLSVSSIRDLVDDSIVVKLERSLKTAAIWPEIPSRLPTPVLEKNQDISSTTGRP</sequence>
<keyword evidence="4" id="KW-1003">Cell membrane</keyword>
<gene>
    <name evidence="10" type="ordered locus">Psta_4676</name>
</gene>
<dbReference type="Proteomes" id="UP000001887">
    <property type="component" value="Chromosome"/>
</dbReference>
<dbReference type="Pfam" id="PF00950">
    <property type="entry name" value="ABC-3"/>
    <property type="match status" value="1"/>
</dbReference>
<dbReference type="InterPro" id="IPR001626">
    <property type="entry name" value="ABC_TroCD"/>
</dbReference>
<keyword evidence="11" id="KW-1185">Reference proteome</keyword>
<evidence type="ECO:0000256" key="1">
    <source>
        <dbReference type="ARBA" id="ARBA00004651"/>
    </source>
</evidence>
<dbReference type="GO" id="GO:0055085">
    <property type="term" value="P:transmembrane transport"/>
    <property type="evidence" value="ECO:0007669"/>
    <property type="project" value="InterPro"/>
</dbReference>
<dbReference type="CDD" id="cd06550">
    <property type="entry name" value="TM_ABC_iron-siderophores_like"/>
    <property type="match status" value="1"/>
</dbReference>
<evidence type="ECO:0000256" key="5">
    <source>
        <dbReference type="ARBA" id="ARBA00022692"/>
    </source>
</evidence>
<dbReference type="Gene3D" id="1.10.3470.10">
    <property type="entry name" value="ABC transporter involved in vitamin B12 uptake, BtuC"/>
    <property type="match status" value="1"/>
</dbReference>
<evidence type="ECO:0000256" key="9">
    <source>
        <dbReference type="SAM" id="Phobius"/>
    </source>
</evidence>
<proteinExistence type="inferred from homology"/>
<evidence type="ECO:0000256" key="2">
    <source>
        <dbReference type="ARBA" id="ARBA00008034"/>
    </source>
</evidence>
<reference evidence="10 11" key="1">
    <citation type="journal article" date="2009" name="Stand. Genomic Sci.">
        <title>Complete genome sequence of Pirellula staleyi type strain (ATCC 27377).</title>
        <authorList>
            <person name="Clum A."/>
            <person name="Tindall B.J."/>
            <person name="Sikorski J."/>
            <person name="Ivanova N."/>
            <person name="Mavrommatis K."/>
            <person name="Lucas S."/>
            <person name="Glavina del Rio T."/>
            <person name="Nolan M."/>
            <person name="Chen F."/>
            <person name="Tice H."/>
            <person name="Pitluck S."/>
            <person name="Cheng J.F."/>
            <person name="Chertkov O."/>
            <person name="Brettin T."/>
            <person name="Han C."/>
            <person name="Detter J.C."/>
            <person name="Kuske C."/>
            <person name="Bruce D."/>
            <person name="Goodwin L."/>
            <person name="Ovchinikova G."/>
            <person name="Pati A."/>
            <person name="Mikhailova N."/>
            <person name="Chen A."/>
            <person name="Palaniappan K."/>
            <person name="Land M."/>
            <person name="Hauser L."/>
            <person name="Chang Y.J."/>
            <person name="Jeffries C.D."/>
            <person name="Chain P."/>
            <person name="Rohde M."/>
            <person name="Goker M."/>
            <person name="Bristow J."/>
            <person name="Eisen J.A."/>
            <person name="Markowitz V."/>
            <person name="Hugenholtz P."/>
            <person name="Kyrpides N.C."/>
            <person name="Klenk H.P."/>
            <person name="Lapidus A."/>
        </authorList>
    </citation>
    <scope>NUCLEOTIDE SEQUENCE [LARGE SCALE GENOMIC DNA]</scope>
    <source>
        <strain evidence="11">ATCC 27377 / DSM 6068 / ICPB 4128</strain>
    </source>
</reference>
<keyword evidence="3 8" id="KW-0813">Transport</keyword>
<keyword evidence="6 9" id="KW-1133">Transmembrane helix</keyword>
<feature type="transmembrane region" description="Helical" evidence="9">
    <location>
        <begin position="138"/>
        <end position="156"/>
    </location>
</feature>
<evidence type="ECO:0000256" key="3">
    <source>
        <dbReference type="ARBA" id="ARBA00022448"/>
    </source>
</evidence>
<comment type="subcellular location">
    <subcellularLocation>
        <location evidence="1 8">Cell membrane</location>
        <topology evidence="1 8">Multi-pass membrane protein</topology>
    </subcellularLocation>
</comment>
<organism evidence="10 11">
    <name type="scientific">Pirellula staleyi (strain ATCC 27377 / DSM 6068 / ICPB 4128)</name>
    <name type="common">Pirella staleyi</name>
    <dbReference type="NCBI Taxonomy" id="530564"/>
    <lineage>
        <taxon>Bacteria</taxon>
        <taxon>Pseudomonadati</taxon>
        <taxon>Planctomycetota</taxon>
        <taxon>Planctomycetia</taxon>
        <taxon>Pirellulales</taxon>
        <taxon>Pirellulaceae</taxon>
        <taxon>Pirellula</taxon>
    </lineage>
</organism>
<dbReference type="STRING" id="530564.Psta_4676"/>
<dbReference type="KEGG" id="psl:Psta_4676"/>
<dbReference type="HOGENOM" id="CLU_028808_0_2_0"/>
<evidence type="ECO:0000256" key="8">
    <source>
        <dbReference type="RuleBase" id="RU003943"/>
    </source>
</evidence>
<dbReference type="OrthoDB" id="9788905at2"/>
<keyword evidence="5 8" id="KW-0812">Transmembrane</keyword>
<accession>D2R7Y7</accession>
<dbReference type="PANTHER" id="PTHR30477">
    <property type="entry name" value="ABC-TRANSPORTER METAL-BINDING PROTEIN"/>
    <property type="match status" value="1"/>
</dbReference>
<dbReference type="InterPro" id="IPR036388">
    <property type="entry name" value="WH-like_DNA-bd_sf"/>
</dbReference>
<feature type="transmembrane region" description="Helical" evidence="9">
    <location>
        <begin position="248"/>
        <end position="269"/>
    </location>
</feature>
<feature type="transmembrane region" description="Helical" evidence="9">
    <location>
        <begin position="61"/>
        <end position="80"/>
    </location>
</feature>
<evidence type="ECO:0000313" key="11">
    <source>
        <dbReference type="Proteomes" id="UP000001887"/>
    </source>
</evidence>
<dbReference type="PANTHER" id="PTHR30477:SF3">
    <property type="entry name" value="METAL TRANSPORT SYSTEM MEMBRANE PROTEIN CT_069-RELATED"/>
    <property type="match status" value="1"/>
</dbReference>
<dbReference type="eggNOG" id="COG1108">
    <property type="taxonomic scope" value="Bacteria"/>
</dbReference>
<dbReference type="EMBL" id="CP001848">
    <property type="protein sequence ID" value="ADB19318.1"/>
    <property type="molecule type" value="Genomic_DNA"/>
</dbReference>
<feature type="transmembrane region" description="Helical" evidence="9">
    <location>
        <begin position="221"/>
        <end position="242"/>
    </location>
</feature>
<dbReference type="InterPro" id="IPR037294">
    <property type="entry name" value="ABC_BtuC-like"/>
</dbReference>
<keyword evidence="7 9" id="KW-0472">Membrane</keyword>
<evidence type="ECO:0000256" key="7">
    <source>
        <dbReference type="ARBA" id="ARBA00023136"/>
    </source>
</evidence>